<evidence type="ECO:0000313" key="4">
    <source>
        <dbReference type="EMBL" id="MDN5214442.1"/>
    </source>
</evidence>
<evidence type="ECO:0000256" key="2">
    <source>
        <dbReference type="ARBA" id="ARBA00023235"/>
    </source>
</evidence>
<sequence>MKLKYEIVYEDNHLLIVHKPAGILVQGDKTGDFTLVDLYKKYLKDTYNKPGNIFLGLVHRIDRPVSGLVILAKTSKALERMTKLFQRREISKTYWAMVKQRPPDEEGRLTHWLLKDRQKNIARVHKSDKNGAKKAILEYRMLGRIGEFYLLEVEPLTGRPHQIRAQLAEIGCPIVGDVKYGFNRANRDGSIQLHAKALRFSHPVKDKLVTLDTRPTNSEMWKLFRDFR</sequence>
<evidence type="ECO:0000313" key="5">
    <source>
        <dbReference type="Proteomes" id="UP001172083"/>
    </source>
</evidence>
<reference evidence="4" key="1">
    <citation type="submission" date="2023-06" db="EMBL/GenBank/DDBJ databases">
        <title>Genomic of Agaribacillus aureum.</title>
        <authorList>
            <person name="Wang G."/>
        </authorList>
    </citation>
    <scope>NUCLEOTIDE SEQUENCE</scope>
    <source>
        <strain evidence="4">BMA12</strain>
    </source>
</reference>
<dbReference type="InterPro" id="IPR050188">
    <property type="entry name" value="RluA_PseudoU_synthase"/>
</dbReference>
<dbReference type="CDD" id="cd02869">
    <property type="entry name" value="PseudoU_synth_RluA_like"/>
    <property type="match status" value="1"/>
</dbReference>
<dbReference type="Pfam" id="PF00849">
    <property type="entry name" value="PseudoU_synth_2"/>
    <property type="match status" value="1"/>
</dbReference>
<accession>A0ABT8LBX5</accession>
<feature type="domain" description="Pseudouridine synthase RsuA/RluA-like" evidence="3">
    <location>
        <begin position="13"/>
        <end position="168"/>
    </location>
</feature>
<dbReference type="PROSITE" id="PS01129">
    <property type="entry name" value="PSI_RLU"/>
    <property type="match status" value="1"/>
</dbReference>
<comment type="caution">
    <text evidence="4">The sequence shown here is derived from an EMBL/GenBank/DDBJ whole genome shotgun (WGS) entry which is preliminary data.</text>
</comment>
<proteinExistence type="inferred from homology"/>
<protein>
    <submittedName>
        <fullName evidence="4">RNA pseudouridine synthase</fullName>
    </submittedName>
</protein>
<evidence type="ECO:0000259" key="3">
    <source>
        <dbReference type="Pfam" id="PF00849"/>
    </source>
</evidence>
<dbReference type="RefSeq" id="WP_346759776.1">
    <property type="nucleotide sequence ID" value="NZ_JAUJEB010000004.1"/>
</dbReference>
<comment type="similarity">
    <text evidence="1">Belongs to the pseudouridine synthase RluA family.</text>
</comment>
<organism evidence="4 5">
    <name type="scientific">Agaribacillus aureus</name>
    <dbReference type="NCBI Taxonomy" id="3051825"/>
    <lineage>
        <taxon>Bacteria</taxon>
        <taxon>Pseudomonadati</taxon>
        <taxon>Bacteroidota</taxon>
        <taxon>Cytophagia</taxon>
        <taxon>Cytophagales</taxon>
        <taxon>Splendidivirgaceae</taxon>
        <taxon>Agaribacillus</taxon>
    </lineage>
</organism>
<gene>
    <name evidence="4" type="ORF">QQ020_20345</name>
</gene>
<dbReference type="Proteomes" id="UP001172083">
    <property type="component" value="Unassembled WGS sequence"/>
</dbReference>
<keyword evidence="5" id="KW-1185">Reference proteome</keyword>
<dbReference type="Gene3D" id="3.30.2350.10">
    <property type="entry name" value="Pseudouridine synthase"/>
    <property type="match status" value="1"/>
</dbReference>
<dbReference type="PANTHER" id="PTHR21600:SF83">
    <property type="entry name" value="PSEUDOURIDYLATE SYNTHASE RPUSD4, MITOCHONDRIAL"/>
    <property type="match status" value="1"/>
</dbReference>
<name>A0ABT8LBX5_9BACT</name>
<dbReference type="SUPFAM" id="SSF55120">
    <property type="entry name" value="Pseudouridine synthase"/>
    <property type="match status" value="1"/>
</dbReference>
<evidence type="ECO:0000256" key="1">
    <source>
        <dbReference type="ARBA" id="ARBA00010876"/>
    </source>
</evidence>
<dbReference type="PANTHER" id="PTHR21600">
    <property type="entry name" value="MITOCHONDRIAL RNA PSEUDOURIDINE SYNTHASE"/>
    <property type="match status" value="1"/>
</dbReference>
<keyword evidence="2" id="KW-0413">Isomerase</keyword>
<dbReference type="EMBL" id="JAUJEB010000004">
    <property type="protein sequence ID" value="MDN5214442.1"/>
    <property type="molecule type" value="Genomic_DNA"/>
</dbReference>
<dbReference type="InterPro" id="IPR020103">
    <property type="entry name" value="PsdUridine_synth_cat_dom_sf"/>
</dbReference>
<dbReference type="InterPro" id="IPR006145">
    <property type="entry name" value="PsdUridine_synth_RsuA/RluA"/>
</dbReference>
<dbReference type="InterPro" id="IPR006224">
    <property type="entry name" value="PsdUridine_synth_RluA-like_CS"/>
</dbReference>